<proteinExistence type="predicted"/>
<dbReference type="AlphaFoldDB" id="D5SNZ4"/>
<accession>D5SNZ4</accession>
<organism evidence="1 2">
    <name type="scientific">Planctopirus limnophila (strain ATCC 43296 / DSM 3776 / IFAM 1008 / Mu 290)</name>
    <name type="common">Planctomyces limnophilus</name>
    <dbReference type="NCBI Taxonomy" id="521674"/>
    <lineage>
        <taxon>Bacteria</taxon>
        <taxon>Pseudomonadati</taxon>
        <taxon>Planctomycetota</taxon>
        <taxon>Planctomycetia</taxon>
        <taxon>Planctomycetales</taxon>
        <taxon>Planctomycetaceae</taxon>
        <taxon>Planctopirus</taxon>
    </lineage>
</organism>
<dbReference type="STRING" id="521674.Plim_0298"/>
<name>D5SNZ4_PLAL2</name>
<sequence length="88" mass="9762">MSTTPSASSLFDEVATLFASAPSQNSILEFRPSQATIERAKQLLELNRANSLDEASRRELDQFEQAELLMRLVKARIRASQNGGLPLQ</sequence>
<dbReference type="OrthoDB" id="288136at2"/>
<evidence type="ECO:0000313" key="1">
    <source>
        <dbReference type="EMBL" id="ADG66149.1"/>
    </source>
</evidence>
<dbReference type="EMBL" id="CP001744">
    <property type="protein sequence ID" value="ADG66149.1"/>
    <property type="molecule type" value="Genomic_DNA"/>
</dbReference>
<gene>
    <name evidence="1" type="ordered locus">Plim_0298</name>
</gene>
<dbReference type="KEGG" id="plm:Plim_0298"/>
<dbReference type="Proteomes" id="UP000002220">
    <property type="component" value="Chromosome"/>
</dbReference>
<dbReference type="HOGENOM" id="CLU_2466352_0_0_0"/>
<evidence type="ECO:0000313" key="2">
    <source>
        <dbReference type="Proteomes" id="UP000002220"/>
    </source>
</evidence>
<dbReference type="RefSeq" id="WP_013108580.1">
    <property type="nucleotide sequence ID" value="NC_014148.1"/>
</dbReference>
<reference evidence="1 2" key="1">
    <citation type="journal article" date="2010" name="Stand. Genomic Sci.">
        <title>Complete genome sequence of Planctomyces limnophilus type strain (Mu 290).</title>
        <authorList>
            <person name="Labutti K."/>
            <person name="Sikorski J."/>
            <person name="Schneider S."/>
            <person name="Nolan M."/>
            <person name="Lucas S."/>
            <person name="Glavina Del Rio T."/>
            <person name="Tice H."/>
            <person name="Cheng J.F."/>
            <person name="Goodwin L."/>
            <person name="Pitluck S."/>
            <person name="Liolios K."/>
            <person name="Ivanova N."/>
            <person name="Mavromatis K."/>
            <person name="Mikhailova N."/>
            <person name="Pati A."/>
            <person name="Chen A."/>
            <person name="Palaniappan K."/>
            <person name="Land M."/>
            <person name="Hauser L."/>
            <person name="Chang Y.J."/>
            <person name="Jeffries C.D."/>
            <person name="Tindall B.J."/>
            <person name="Rohde M."/>
            <person name="Goker M."/>
            <person name="Woyke T."/>
            <person name="Bristow J."/>
            <person name="Eisen J.A."/>
            <person name="Markowitz V."/>
            <person name="Hugenholtz P."/>
            <person name="Kyrpides N.C."/>
            <person name="Klenk H.P."/>
            <person name="Lapidus A."/>
        </authorList>
    </citation>
    <scope>NUCLEOTIDE SEQUENCE [LARGE SCALE GENOMIC DNA]</scope>
    <source>
        <strain evidence="2">ATCC 43296 / DSM 3776 / IFAM 1008 / 290</strain>
    </source>
</reference>
<protein>
    <submittedName>
        <fullName evidence="1">Uncharacterized protein</fullName>
    </submittedName>
</protein>
<keyword evidence="2" id="KW-1185">Reference proteome</keyword>